<feature type="transmembrane region" description="Helical" evidence="1">
    <location>
        <begin position="63"/>
        <end position="82"/>
    </location>
</feature>
<evidence type="ECO:0008006" key="3">
    <source>
        <dbReference type="Google" id="ProtNLM"/>
    </source>
</evidence>
<accession>A0A6J4MBF9</accession>
<feature type="transmembrane region" description="Helical" evidence="1">
    <location>
        <begin position="94"/>
        <end position="114"/>
    </location>
</feature>
<dbReference type="EMBL" id="CADCTU010000801">
    <property type="protein sequence ID" value="CAA9355155.1"/>
    <property type="molecule type" value="Genomic_DNA"/>
</dbReference>
<keyword evidence="1" id="KW-0812">Transmembrane</keyword>
<gene>
    <name evidence="2" type="ORF">AVDCRST_MAG11-3771</name>
</gene>
<sequence length="160" mass="16188">MTATGIVHTACGVAALACGLGVLLRPKGTRGHRALGWAYVASMGGLLATAFLIYRLFGGFGPFHWAAVAGAATLAGGLAAVRRRRPRGAWRERHAYLMSYSYLGLLAATAAEIVTRVPGVGFAAGAAVASAAVLGAGAVVIRRAGPGMLRLPAHGHSAGE</sequence>
<name>A0A6J4MBF9_9BACT</name>
<feature type="transmembrane region" description="Helical" evidence="1">
    <location>
        <begin position="120"/>
        <end position="141"/>
    </location>
</feature>
<dbReference type="InterPro" id="IPR018750">
    <property type="entry name" value="DUF2306_membrane"/>
</dbReference>
<feature type="transmembrane region" description="Helical" evidence="1">
    <location>
        <begin position="6"/>
        <end position="24"/>
    </location>
</feature>
<evidence type="ECO:0000313" key="2">
    <source>
        <dbReference type="EMBL" id="CAA9355155.1"/>
    </source>
</evidence>
<dbReference type="AlphaFoldDB" id="A0A6J4MBF9"/>
<proteinExistence type="predicted"/>
<evidence type="ECO:0000256" key="1">
    <source>
        <dbReference type="SAM" id="Phobius"/>
    </source>
</evidence>
<keyword evidence="1" id="KW-0472">Membrane</keyword>
<reference evidence="2" key="1">
    <citation type="submission" date="2020-02" db="EMBL/GenBank/DDBJ databases">
        <authorList>
            <person name="Meier V. D."/>
        </authorList>
    </citation>
    <scope>NUCLEOTIDE SEQUENCE</scope>
    <source>
        <strain evidence="2">AVDCRST_MAG11</strain>
    </source>
</reference>
<keyword evidence="1" id="KW-1133">Transmembrane helix</keyword>
<protein>
    <recommendedName>
        <fullName evidence="3">DUF2306 domain-containing protein</fullName>
    </recommendedName>
</protein>
<feature type="transmembrane region" description="Helical" evidence="1">
    <location>
        <begin position="36"/>
        <end position="57"/>
    </location>
</feature>
<dbReference type="Pfam" id="PF10067">
    <property type="entry name" value="DUF2306"/>
    <property type="match status" value="1"/>
</dbReference>
<organism evidence="2">
    <name type="scientific">uncultured Gemmatimonadaceae bacterium</name>
    <dbReference type="NCBI Taxonomy" id="246130"/>
    <lineage>
        <taxon>Bacteria</taxon>
        <taxon>Pseudomonadati</taxon>
        <taxon>Gemmatimonadota</taxon>
        <taxon>Gemmatimonadia</taxon>
        <taxon>Gemmatimonadales</taxon>
        <taxon>Gemmatimonadaceae</taxon>
        <taxon>environmental samples</taxon>
    </lineage>
</organism>